<keyword evidence="4" id="KW-1185">Reference proteome</keyword>
<evidence type="ECO:0000313" key="4">
    <source>
        <dbReference type="Proteomes" id="UP000828390"/>
    </source>
</evidence>
<gene>
    <name evidence="3" type="ORF">DPMN_101691</name>
</gene>
<dbReference type="Pfam" id="PF20266">
    <property type="entry name" value="Mab-21_C"/>
    <property type="match status" value="1"/>
</dbReference>
<feature type="repeat" description="TPR" evidence="1">
    <location>
        <begin position="682"/>
        <end position="715"/>
    </location>
</feature>
<dbReference type="InterPro" id="IPR019734">
    <property type="entry name" value="TPR_rpt"/>
</dbReference>
<dbReference type="InterPro" id="IPR046906">
    <property type="entry name" value="Mab-21_HhH/H2TH-like"/>
</dbReference>
<reference evidence="3" key="2">
    <citation type="submission" date="2020-11" db="EMBL/GenBank/DDBJ databases">
        <authorList>
            <person name="McCartney M.A."/>
            <person name="Auch B."/>
            <person name="Kono T."/>
            <person name="Mallez S."/>
            <person name="Becker A."/>
            <person name="Gohl D.M."/>
            <person name="Silverstein K.A.T."/>
            <person name="Koren S."/>
            <person name="Bechman K.B."/>
            <person name="Herman A."/>
            <person name="Abrahante J.E."/>
            <person name="Garbe J."/>
        </authorList>
    </citation>
    <scope>NUCLEOTIDE SEQUENCE</scope>
    <source>
        <strain evidence="3">Duluth1</strain>
        <tissue evidence="3">Whole animal</tissue>
    </source>
</reference>
<evidence type="ECO:0000313" key="3">
    <source>
        <dbReference type="EMBL" id="KAH3859045.1"/>
    </source>
</evidence>
<dbReference type="InterPro" id="IPR011990">
    <property type="entry name" value="TPR-like_helical_dom_sf"/>
</dbReference>
<dbReference type="EMBL" id="JAIWYP010000003">
    <property type="protein sequence ID" value="KAH3859045.1"/>
    <property type="molecule type" value="Genomic_DNA"/>
</dbReference>
<accession>A0A9D4LJ89</accession>
<reference evidence="3" key="1">
    <citation type="journal article" date="2019" name="bioRxiv">
        <title>The Genome of the Zebra Mussel, Dreissena polymorpha: A Resource for Invasive Species Research.</title>
        <authorList>
            <person name="McCartney M.A."/>
            <person name="Auch B."/>
            <person name="Kono T."/>
            <person name="Mallez S."/>
            <person name="Zhang Y."/>
            <person name="Obille A."/>
            <person name="Becker A."/>
            <person name="Abrahante J.E."/>
            <person name="Garbe J."/>
            <person name="Badalamenti J.P."/>
            <person name="Herman A."/>
            <person name="Mangelson H."/>
            <person name="Liachko I."/>
            <person name="Sullivan S."/>
            <person name="Sone E.D."/>
            <person name="Koren S."/>
            <person name="Silverstein K.A.T."/>
            <person name="Beckman K.B."/>
            <person name="Gohl D.M."/>
        </authorList>
    </citation>
    <scope>NUCLEOTIDE SEQUENCE</scope>
    <source>
        <strain evidence="3">Duluth1</strain>
        <tissue evidence="3">Whole animal</tissue>
    </source>
</reference>
<dbReference type="Gene3D" id="1.25.40.10">
    <property type="entry name" value="Tetratricopeptide repeat domain"/>
    <property type="match status" value="1"/>
</dbReference>
<dbReference type="Proteomes" id="UP000828390">
    <property type="component" value="Unassembled WGS sequence"/>
</dbReference>
<dbReference type="PANTHER" id="PTHR10656:SF69">
    <property type="entry name" value="MAB-21-LIKE HHH_H2TH-LIKE DOMAIN-CONTAINING PROTEIN"/>
    <property type="match status" value="1"/>
</dbReference>
<keyword evidence="1" id="KW-0802">TPR repeat</keyword>
<dbReference type="SMART" id="SM01265">
    <property type="entry name" value="Mab-21"/>
    <property type="match status" value="1"/>
</dbReference>
<dbReference type="PANTHER" id="PTHR10656">
    <property type="entry name" value="CELL FATE DETERMINING PROTEIN MAB21-RELATED"/>
    <property type="match status" value="1"/>
</dbReference>
<dbReference type="Gene3D" id="1.10.1410.40">
    <property type="match status" value="1"/>
</dbReference>
<evidence type="ECO:0000256" key="1">
    <source>
        <dbReference type="PROSITE-ProRule" id="PRU00339"/>
    </source>
</evidence>
<proteinExistence type="predicted"/>
<protein>
    <recommendedName>
        <fullName evidence="2">Mab-21-like HhH/H2TH-like domain-containing protein</fullName>
    </recommendedName>
</protein>
<sequence length="734" mass="84867">MEVADMKQTSVKVSSVLEDIGVTEEMVYFRRHIRLLMEKIQTILNKQLHKPGKTYIFGSQSEGSTTQGMQSDTDQLNCYNIKTACFTLSRYDSPQTNIINRQTAYCLPQCCILQYVLFCDGDKAIPLRESHLNDSIKREIGNDYIIDEDGQILFSHTNLFLELTEELNEKVGAIEQHGPALTIDLNIDMIFAIYCPTLPNDLLAITLRHKPGHWPKHETVEKARGMGMFLVAPGNLCNTSVYRSRLGYLTVRYPKEFLCAQWRMSTNRIERLLMFDLNIIQMKTYILLKMVRKEFLAPVVDGRLSTFHIKTAFLFTLENIPEEEWQTENIIKCAIYSIYILRRFLKRRFCPHYTVASVNLFAGKLEMGDYETLEYKLITMAKSKLECVFRIQIDDLGSRLSTVPGIGIANFYSRQRNVNEISFSLSLAFAAFTKKYLASLNGQICFGNRTLLQIMKECAYSMKVNSEKKSDFKVELCFVLQNISSFIASLEASDFIANQQPVPTYIFKMYENSLKTGEISNYLKYASFLVMINRLNAAEKILEDVGKLCASNTVENSLTNNFCSKVIPVTYPENAHTSTERLISYATKLVFDVEYRREEVHCVPNHLRYEMYRTITADDFRDRINTRNSEWMDYTVVDAKPFLFFLQYLSAYTNEKKKRAAKQNLNEYICKIDVSIYHGHPDTTYTMMGSILELENNITEAWKMYKKSVQLVPRNNAAYWHLFRLVGQHVFGVL</sequence>
<dbReference type="InterPro" id="IPR024810">
    <property type="entry name" value="MAB21L/cGLR"/>
</dbReference>
<organism evidence="3 4">
    <name type="scientific">Dreissena polymorpha</name>
    <name type="common">Zebra mussel</name>
    <name type="synonym">Mytilus polymorpha</name>
    <dbReference type="NCBI Taxonomy" id="45954"/>
    <lineage>
        <taxon>Eukaryota</taxon>
        <taxon>Metazoa</taxon>
        <taxon>Spiralia</taxon>
        <taxon>Lophotrochozoa</taxon>
        <taxon>Mollusca</taxon>
        <taxon>Bivalvia</taxon>
        <taxon>Autobranchia</taxon>
        <taxon>Heteroconchia</taxon>
        <taxon>Euheterodonta</taxon>
        <taxon>Imparidentia</taxon>
        <taxon>Neoheterodontei</taxon>
        <taxon>Myida</taxon>
        <taxon>Dreissenoidea</taxon>
        <taxon>Dreissenidae</taxon>
        <taxon>Dreissena</taxon>
    </lineage>
</organism>
<comment type="caution">
    <text evidence="3">The sequence shown here is derived from an EMBL/GenBank/DDBJ whole genome shotgun (WGS) entry which is preliminary data.</text>
</comment>
<dbReference type="AlphaFoldDB" id="A0A9D4LJ89"/>
<evidence type="ECO:0000259" key="2">
    <source>
        <dbReference type="Pfam" id="PF20266"/>
    </source>
</evidence>
<feature type="domain" description="Mab-21-like HhH/H2TH-like" evidence="2">
    <location>
        <begin position="303"/>
        <end position="363"/>
    </location>
</feature>
<name>A0A9D4LJ89_DREPO</name>
<dbReference type="PROSITE" id="PS50005">
    <property type="entry name" value="TPR"/>
    <property type="match status" value="1"/>
</dbReference>